<keyword evidence="1" id="KW-0805">Transcription regulation</keyword>
<organism evidence="5 6">
    <name type="scientific">Labrys wisconsinensis</name>
    <dbReference type="NCBI Taxonomy" id="425677"/>
    <lineage>
        <taxon>Bacteria</taxon>
        <taxon>Pseudomonadati</taxon>
        <taxon>Pseudomonadota</taxon>
        <taxon>Alphaproteobacteria</taxon>
        <taxon>Hyphomicrobiales</taxon>
        <taxon>Xanthobacteraceae</taxon>
        <taxon>Labrys</taxon>
    </lineage>
</organism>
<evidence type="ECO:0000313" key="5">
    <source>
        <dbReference type="EMBL" id="MDQ0468486.1"/>
    </source>
</evidence>
<dbReference type="InterPro" id="IPR028978">
    <property type="entry name" value="Chorismate_lyase_/UTRA_dom_sf"/>
</dbReference>
<dbReference type="EMBL" id="JAUSVX010000002">
    <property type="protein sequence ID" value="MDQ0468486.1"/>
    <property type="molecule type" value="Genomic_DNA"/>
</dbReference>
<dbReference type="Gene3D" id="1.10.10.10">
    <property type="entry name" value="Winged helix-like DNA-binding domain superfamily/Winged helix DNA-binding domain"/>
    <property type="match status" value="1"/>
</dbReference>
<keyword evidence="2 5" id="KW-0238">DNA-binding</keyword>
<dbReference type="CDD" id="cd07377">
    <property type="entry name" value="WHTH_GntR"/>
    <property type="match status" value="1"/>
</dbReference>
<feature type="domain" description="HTH gntR-type" evidence="4">
    <location>
        <begin position="18"/>
        <end position="86"/>
    </location>
</feature>
<evidence type="ECO:0000259" key="4">
    <source>
        <dbReference type="PROSITE" id="PS50949"/>
    </source>
</evidence>
<dbReference type="InterPro" id="IPR000524">
    <property type="entry name" value="Tscrpt_reg_HTH_GntR"/>
</dbReference>
<reference evidence="5 6" key="1">
    <citation type="submission" date="2023-07" db="EMBL/GenBank/DDBJ databases">
        <title>Genomic Encyclopedia of Type Strains, Phase IV (KMG-IV): sequencing the most valuable type-strain genomes for metagenomic binning, comparative biology and taxonomic classification.</title>
        <authorList>
            <person name="Goeker M."/>
        </authorList>
    </citation>
    <scope>NUCLEOTIDE SEQUENCE [LARGE SCALE GENOMIC DNA]</scope>
    <source>
        <strain evidence="5 6">DSM 19619</strain>
    </source>
</reference>
<dbReference type="Gene3D" id="3.40.1410.10">
    <property type="entry name" value="Chorismate lyase-like"/>
    <property type="match status" value="1"/>
</dbReference>
<dbReference type="Proteomes" id="UP001242480">
    <property type="component" value="Unassembled WGS sequence"/>
</dbReference>
<keyword evidence="3" id="KW-0804">Transcription</keyword>
<dbReference type="PRINTS" id="PR00035">
    <property type="entry name" value="HTHGNTR"/>
</dbReference>
<dbReference type="SUPFAM" id="SSF64288">
    <property type="entry name" value="Chorismate lyase-like"/>
    <property type="match status" value="1"/>
</dbReference>
<dbReference type="InterPro" id="IPR036390">
    <property type="entry name" value="WH_DNA-bd_sf"/>
</dbReference>
<gene>
    <name evidence="5" type="ORF">QO011_001486</name>
</gene>
<dbReference type="InterPro" id="IPR011663">
    <property type="entry name" value="UTRA"/>
</dbReference>
<evidence type="ECO:0000313" key="6">
    <source>
        <dbReference type="Proteomes" id="UP001242480"/>
    </source>
</evidence>
<dbReference type="PROSITE" id="PS50949">
    <property type="entry name" value="HTH_GNTR"/>
    <property type="match status" value="1"/>
</dbReference>
<dbReference type="InterPro" id="IPR050679">
    <property type="entry name" value="Bact_HTH_transcr_reg"/>
</dbReference>
<dbReference type="PANTHER" id="PTHR44846:SF17">
    <property type="entry name" value="GNTR-FAMILY TRANSCRIPTIONAL REGULATOR"/>
    <property type="match status" value="1"/>
</dbReference>
<evidence type="ECO:0000256" key="3">
    <source>
        <dbReference type="ARBA" id="ARBA00023163"/>
    </source>
</evidence>
<dbReference type="SMART" id="SM00866">
    <property type="entry name" value="UTRA"/>
    <property type="match status" value="1"/>
</dbReference>
<sequence length="250" mass="28192">MTASIQHLFLNLDRAGPIPLYYQIAKRLREAIGSGELAAGTRIENEQTLVEQLGISRPTIRRAFQDLVDEGLLVRQRGIGTQVVGGQPLREINISSLSDDLQLGEHDLSTRVLLHEQIVPAREILDKLGLPPETTVLHSRRLRFSNGVPFAVFEDFLHPDFLSMTQDQLEMHDLYKIMRSRGTIPKVTRQSVTARTATKEEAKLLRMAKSTQPVLSVIRTVFDQSGRSVDIGWNAYHPDIYSLNMTLVEK</sequence>
<dbReference type="InterPro" id="IPR036388">
    <property type="entry name" value="WH-like_DNA-bd_sf"/>
</dbReference>
<evidence type="ECO:0000256" key="2">
    <source>
        <dbReference type="ARBA" id="ARBA00023125"/>
    </source>
</evidence>
<comment type="caution">
    <text evidence="5">The sequence shown here is derived from an EMBL/GenBank/DDBJ whole genome shotgun (WGS) entry which is preliminary data.</text>
</comment>
<dbReference type="GO" id="GO:0003677">
    <property type="term" value="F:DNA binding"/>
    <property type="evidence" value="ECO:0007669"/>
    <property type="project" value="UniProtKB-KW"/>
</dbReference>
<dbReference type="Pfam" id="PF00392">
    <property type="entry name" value="GntR"/>
    <property type="match status" value="1"/>
</dbReference>
<name>A0ABU0J2K9_9HYPH</name>
<dbReference type="SMART" id="SM00345">
    <property type="entry name" value="HTH_GNTR"/>
    <property type="match status" value="1"/>
</dbReference>
<evidence type="ECO:0000256" key="1">
    <source>
        <dbReference type="ARBA" id="ARBA00023015"/>
    </source>
</evidence>
<protein>
    <submittedName>
        <fullName evidence="5">DNA-binding GntR family transcriptional regulator</fullName>
    </submittedName>
</protein>
<dbReference type="Pfam" id="PF07702">
    <property type="entry name" value="UTRA"/>
    <property type="match status" value="1"/>
</dbReference>
<dbReference type="RefSeq" id="WP_307269758.1">
    <property type="nucleotide sequence ID" value="NZ_JAUSVX010000002.1"/>
</dbReference>
<dbReference type="SUPFAM" id="SSF46785">
    <property type="entry name" value="Winged helix' DNA-binding domain"/>
    <property type="match status" value="1"/>
</dbReference>
<proteinExistence type="predicted"/>
<keyword evidence="6" id="KW-1185">Reference proteome</keyword>
<dbReference type="PANTHER" id="PTHR44846">
    <property type="entry name" value="MANNOSYL-D-GLYCERATE TRANSPORT/METABOLISM SYSTEM REPRESSOR MNGR-RELATED"/>
    <property type="match status" value="1"/>
</dbReference>
<accession>A0ABU0J2K9</accession>